<feature type="compositionally biased region" description="Basic and acidic residues" evidence="2">
    <location>
        <begin position="147"/>
        <end position="158"/>
    </location>
</feature>
<evidence type="ECO:0000313" key="4">
    <source>
        <dbReference type="Proteomes" id="UP000603453"/>
    </source>
</evidence>
<keyword evidence="1" id="KW-0175">Coiled coil</keyword>
<accession>A0A8H7RBA1</accession>
<dbReference type="EMBL" id="JAEPRD010000022">
    <property type="protein sequence ID" value="KAG2207971.1"/>
    <property type="molecule type" value="Genomic_DNA"/>
</dbReference>
<reference evidence="3" key="1">
    <citation type="submission" date="2020-12" db="EMBL/GenBank/DDBJ databases">
        <title>Metabolic potential, ecology and presence of endohyphal bacteria is reflected in genomic diversity of Mucoromycotina.</title>
        <authorList>
            <person name="Muszewska A."/>
            <person name="Okrasinska A."/>
            <person name="Steczkiewicz K."/>
            <person name="Drgas O."/>
            <person name="Orlowska M."/>
            <person name="Perlinska-Lenart U."/>
            <person name="Aleksandrzak-Piekarczyk T."/>
            <person name="Szatraj K."/>
            <person name="Zielenkiewicz U."/>
            <person name="Pilsyk S."/>
            <person name="Malc E."/>
            <person name="Mieczkowski P."/>
            <person name="Kruszewska J.S."/>
            <person name="Biernat P."/>
            <person name="Pawlowska J."/>
        </authorList>
    </citation>
    <scope>NUCLEOTIDE SEQUENCE</scope>
    <source>
        <strain evidence="3">WA0000017839</strain>
    </source>
</reference>
<sequence length="241" mass="27765">MNVNILCRRFALGGQQVRRISTEYVPGRKGYAPGFQAPEGSRESIKVVHKRREIGSSLTSHLPGNSQKVVEKGSSAQKLYRQELKETRHKYARELLEKQGQKELKSAEKLAATQQKLERSLAELEEAKQQQREHEREVVEMLTLENDTHSLDKEDRTHQRTQNRLAMEKAQREIRRKQLLKLYATTQDFVTLDNLDAKVDAIISTEGRSFHESLSELMNNTNSVQSEIEQRKAQLKEVMGL</sequence>
<evidence type="ECO:0000256" key="1">
    <source>
        <dbReference type="SAM" id="Coils"/>
    </source>
</evidence>
<comment type="caution">
    <text evidence="3">The sequence shown here is derived from an EMBL/GenBank/DDBJ whole genome shotgun (WGS) entry which is preliminary data.</text>
</comment>
<name>A0A8H7RBA1_9FUNG</name>
<organism evidence="3 4">
    <name type="scientific">Mucor saturninus</name>
    <dbReference type="NCBI Taxonomy" id="64648"/>
    <lineage>
        <taxon>Eukaryota</taxon>
        <taxon>Fungi</taxon>
        <taxon>Fungi incertae sedis</taxon>
        <taxon>Mucoromycota</taxon>
        <taxon>Mucoromycotina</taxon>
        <taxon>Mucoromycetes</taxon>
        <taxon>Mucorales</taxon>
        <taxon>Mucorineae</taxon>
        <taxon>Mucoraceae</taxon>
        <taxon>Mucor</taxon>
    </lineage>
</organism>
<evidence type="ECO:0000313" key="3">
    <source>
        <dbReference type="EMBL" id="KAG2207971.1"/>
    </source>
</evidence>
<feature type="coiled-coil region" evidence="1">
    <location>
        <begin position="81"/>
        <end position="144"/>
    </location>
</feature>
<dbReference type="InterPro" id="IPR058940">
    <property type="entry name" value="mS26_fungi"/>
</dbReference>
<evidence type="ECO:0000256" key="2">
    <source>
        <dbReference type="SAM" id="MobiDB-lite"/>
    </source>
</evidence>
<dbReference type="Pfam" id="PF26163">
    <property type="entry name" value="mS26"/>
    <property type="match status" value="1"/>
</dbReference>
<dbReference type="OrthoDB" id="5597211at2759"/>
<dbReference type="Proteomes" id="UP000603453">
    <property type="component" value="Unassembled WGS sequence"/>
</dbReference>
<feature type="region of interest" description="Disordered" evidence="2">
    <location>
        <begin position="147"/>
        <end position="169"/>
    </location>
</feature>
<proteinExistence type="predicted"/>
<protein>
    <submittedName>
        <fullName evidence="3">Uncharacterized protein</fullName>
    </submittedName>
</protein>
<keyword evidence="4" id="KW-1185">Reference proteome</keyword>
<gene>
    <name evidence="3" type="ORF">INT47_010955</name>
</gene>
<dbReference type="AlphaFoldDB" id="A0A8H7RBA1"/>